<protein>
    <submittedName>
        <fullName evidence="1">Uncharacterized protein</fullName>
    </submittedName>
</protein>
<name>A0A1H1MVE4_9ACTN</name>
<dbReference type="Proteomes" id="UP000199092">
    <property type="component" value="Chromosome I"/>
</dbReference>
<dbReference type="RefSeq" id="WP_157720284.1">
    <property type="nucleotide sequence ID" value="NZ_LT629749.1"/>
</dbReference>
<gene>
    <name evidence="1" type="ORF">SAMN04488543_0720</name>
</gene>
<dbReference type="AlphaFoldDB" id="A0A1H1MVE4"/>
<dbReference type="EMBL" id="LT629749">
    <property type="protein sequence ID" value="SDR90415.1"/>
    <property type="molecule type" value="Genomic_DNA"/>
</dbReference>
<evidence type="ECO:0000313" key="2">
    <source>
        <dbReference type="Proteomes" id="UP000199092"/>
    </source>
</evidence>
<proteinExistence type="predicted"/>
<accession>A0A1H1MVE4</accession>
<evidence type="ECO:0000313" key="1">
    <source>
        <dbReference type="EMBL" id="SDR90415.1"/>
    </source>
</evidence>
<organism evidence="1 2">
    <name type="scientific">Friedmanniella luteola</name>
    <dbReference type="NCBI Taxonomy" id="546871"/>
    <lineage>
        <taxon>Bacteria</taxon>
        <taxon>Bacillati</taxon>
        <taxon>Actinomycetota</taxon>
        <taxon>Actinomycetes</taxon>
        <taxon>Propionibacteriales</taxon>
        <taxon>Nocardioidaceae</taxon>
        <taxon>Friedmanniella</taxon>
    </lineage>
</organism>
<reference evidence="1 2" key="1">
    <citation type="submission" date="2016-10" db="EMBL/GenBank/DDBJ databases">
        <authorList>
            <person name="de Groot N.N."/>
        </authorList>
    </citation>
    <scope>NUCLEOTIDE SEQUENCE [LARGE SCALE GENOMIC DNA]</scope>
    <source>
        <strain evidence="1 2">DSM 21741</strain>
    </source>
</reference>
<sequence length="76" mass="8348">MAAVERSEDDLLARWVGQVARRWRATGVSARRRLDLYSRLVGRLTEVRVTLGTTTPLTSADPASFADATAAEWSAD</sequence>
<keyword evidence="2" id="KW-1185">Reference proteome</keyword>